<evidence type="ECO:0000313" key="2">
    <source>
        <dbReference type="Proteomes" id="UP000319783"/>
    </source>
</evidence>
<protein>
    <submittedName>
        <fullName evidence="1">Uncharacterized protein</fullName>
    </submittedName>
</protein>
<sequence length="45" mass="5288">MSSCKWGRVWEQASNLRELSLMHMGPQPCPVYGRLPVRFLLRKTK</sequence>
<reference evidence="1 2" key="1">
    <citation type="submission" date="2019-04" db="EMBL/GenBank/DDBJ databases">
        <title>Genome of a novel bacterium Candidatus Jettenia ecosi reconstructed from metagenome of an anammox bioreactor.</title>
        <authorList>
            <person name="Mardanov A.V."/>
            <person name="Beletsky A.V."/>
            <person name="Ravin N.V."/>
            <person name="Botchkova E.A."/>
            <person name="Litti Y.V."/>
            <person name="Nozhevnikova A.N."/>
        </authorList>
    </citation>
    <scope>NUCLEOTIDE SEQUENCE [LARGE SCALE GENOMIC DNA]</scope>
    <source>
        <strain evidence="1">J2</strain>
    </source>
</reference>
<organism evidence="1 2">
    <name type="scientific">Candidatus Jettenia ecosi</name>
    <dbReference type="NCBI Taxonomy" id="2494326"/>
    <lineage>
        <taxon>Bacteria</taxon>
        <taxon>Pseudomonadati</taxon>
        <taxon>Planctomycetota</taxon>
        <taxon>Candidatus Brocadiia</taxon>
        <taxon>Candidatus Brocadiales</taxon>
        <taxon>Candidatus Brocadiaceae</taxon>
        <taxon>Candidatus Jettenia</taxon>
    </lineage>
</organism>
<name>A0A533QC66_9BACT</name>
<dbReference type="Proteomes" id="UP000319783">
    <property type="component" value="Unassembled WGS sequence"/>
</dbReference>
<dbReference type="EMBL" id="SULG01000022">
    <property type="protein sequence ID" value="TLD42326.1"/>
    <property type="molecule type" value="Genomic_DNA"/>
</dbReference>
<dbReference type="AlphaFoldDB" id="A0A533QC66"/>
<evidence type="ECO:0000313" key="1">
    <source>
        <dbReference type="EMBL" id="TLD42326.1"/>
    </source>
</evidence>
<accession>A0A533QC66</accession>
<comment type="caution">
    <text evidence="1">The sequence shown here is derived from an EMBL/GenBank/DDBJ whole genome shotgun (WGS) entry which is preliminary data.</text>
</comment>
<proteinExistence type="predicted"/>
<gene>
    <name evidence="1" type="ORF">JETT_1358</name>
</gene>